<keyword evidence="3" id="KW-1185">Reference proteome</keyword>
<evidence type="ECO:0000313" key="2">
    <source>
        <dbReference type="EMBL" id="KAK1443344.1"/>
    </source>
</evidence>
<dbReference type="GO" id="GO:0016787">
    <property type="term" value="F:hydrolase activity"/>
    <property type="evidence" value="ECO:0007669"/>
    <property type="project" value="UniProtKB-KW"/>
</dbReference>
<gene>
    <name evidence="2" type="ORF">BgAZ_202200</name>
</gene>
<feature type="domain" description="Serine aminopeptidase S33" evidence="1">
    <location>
        <begin position="121"/>
        <end position="362"/>
    </location>
</feature>
<comment type="caution">
    <text evidence="2">The sequence shown here is derived from an EMBL/GenBank/DDBJ whole genome shotgun (WGS) entry which is preliminary data.</text>
</comment>
<dbReference type="Gene3D" id="3.40.50.1820">
    <property type="entry name" value="alpha/beta hydrolase"/>
    <property type="match status" value="1"/>
</dbReference>
<dbReference type="PANTHER" id="PTHR11614">
    <property type="entry name" value="PHOSPHOLIPASE-RELATED"/>
    <property type="match status" value="1"/>
</dbReference>
<reference evidence="2" key="1">
    <citation type="submission" date="2023-08" db="EMBL/GenBank/DDBJ databases">
        <title>Draft sequence of the Babesia gibsoni genome.</title>
        <authorList>
            <person name="Yamagishi J.Y."/>
            <person name="Xuan X.X."/>
        </authorList>
    </citation>
    <scope>NUCLEOTIDE SEQUENCE</scope>
    <source>
        <strain evidence="2">Azabu</strain>
    </source>
</reference>
<accession>A0AAD8PDV0</accession>
<keyword evidence="2" id="KW-0378">Hydrolase</keyword>
<evidence type="ECO:0000313" key="3">
    <source>
        <dbReference type="Proteomes" id="UP001230268"/>
    </source>
</evidence>
<proteinExistence type="predicted"/>
<dbReference type="EMBL" id="JAVEPI010000002">
    <property type="protein sequence ID" value="KAK1443344.1"/>
    <property type="molecule type" value="Genomic_DNA"/>
</dbReference>
<sequence>MASRNGNVKCLMSHFRNRKNLLVRTYKAVIPEPKGSFVLVHGNCCHFRAEFTAYNMNWYMEKYKIGLPNADDVVRGELDAMYPRKAATLRADPNAKFPHYSTLDGKDFFDVSPRFIYEGSFVQKLNDLGYDVYGLDLQSHGMSEGMYGRRNYYVCLDEIIEDVIQFVDIVKRGKFDDTEEKYDAEKIGQPSSIGKVYVGGLSMGGNIVLRLAELASIYKRGGQHFIDGVLSMAPMTDLLDYVEQAGKKVQLLVSKFIALFYPSCTLFLEEDRVVNSINGFFRKNDPHVFNFPQCYGVVSSLFTATHKLKDDIGLYPKDLPTLLIHAVDDPVCTISGSRELANNYMKDYNLKYVELDGKVHCITSAMYNERLLPALKEWLRELEK</sequence>
<dbReference type="InterPro" id="IPR022742">
    <property type="entry name" value="Hydrolase_4"/>
</dbReference>
<dbReference type="InterPro" id="IPR029058">
    <property type="entry name" value="AB_hydrolase_fold"/>
</dbReference>
<organism evidence="2 3">
    <name type="scientific">Babesia gibsoni</name>
    <dbReference type="NCBI Taxonomy" id="33632"/>
    <lineage>
        <taxon>Eukaryota</taxon>
        <taxon>Sar</taxon>
        <taxon>Alveolata</taxon>
        <taxon>Apicomplexa</taxon>
        <taxon>Aconoidasida</taxon>
        <taxon>Piroplasmida</taxon>
        <taxon>Babesiidae</taxon>
        <taxon>Babesia</taxon>
    </lineage>
</organism>
<dbReference type="InterPro" id="IPR051044">
    <property type="entry name" value="MAG_DAG_Lipase"/>
</dbReference>
<name>A0AAD8PDV0_BABGI</name>
<protein>
    <submittedName>
        <fullName evidence="2">Alpha/beta hydrolase like protein</fullName>
    </submittedName>
</protein>
<dbReference type="AlphaFoldDB" id="A0AAD8PDV0"/>
<dbReference type="Pfam" id="PF12146">
    <property type="entry name" value="Hydrolase_4"/>
    <property type="match status" value="1"/>
</dbReference>
<dbReference type="Proteomes" id="UP001230268">
    <property type="component" value="Unassembled WGS sequence"/>
</dbReference>
<evidence type="ECO:0000259" key="1">
    <source>
        <dbReference type="Pfam" id="PF12146"/>
    </source>
</evidence>
<dbReference type="SUPFAM" id="SSF53474">
    <property type="entry name" value="alpha/beta-Hydrolases"/>
    <property type="match status" value="1"/>
</dbReference>